<keyword evidence="3" id="KW-1185">Reference proteome</keyword>
<accession>A0ABY7F971</accession>
<proteinExistence type="predicted"/>
<reference evidence="2" key="1">
    <citation type="submission" date="2022-11" db="EMBL/GenBank/DDBJ databases">
        <title>Centuries of genome instability and evolution in soft-shell clam transmissible cancer (bioRxiv).</title>
        <authorList>
            <person name="Hart S.F.M."/>
            <person name="Yonemitsu M.A."/>
            <person name="Giersch R.M."/>
            <person name="Beal B.F."/>
            <person name="Arriagada G."/>
            <person name="Davis B.W."/>
            <person name="Ostrander E.A."/>
            <person name="Goff S.P."/>
            <person name="Metzger M.J."/>
        </authorList>
    </citation>
    <scope>NUCLEOTIDE SEQUENCE</scope>
    <source>
        <strain evidence="2">MELC-2E11</strain>
        <tissue evidence="2">Siphon/mantle</tissue>
    </source>
</reference>
<gene>
    <name evidence="2" type="ORF">MAR_031822</name>
</gene>
<keyword evidence="1" id="KW-0245">EGF-like domain</keyword>
<dbReference type="EMBL" id="CP111021">
    <property type="protein sequence ID" value="WAR17228.1"/>
    <property type="molecule type" value="Genomic_DNA"/>
</dbReference>
<dbReference type="InterPro" id="IPR042635">
    <property type="entry name" value="MEGF10/SREC1/2-like"/>
</dbReference>
<organism evidence="2 3">
    <name type="scientific">Mya arenaria</name>
    <name type="common">Soft-shell clam</name>
    <dbReference type="NCBI Taxonomy" id="6604"/>
    <lineage>
        <taxon>Eukaryota</taxon>
        <taxon>Metazoa</taxon>
        <taxon>Spiralia</taxon>
        <taxon>Lophotrochozoa</taxon>
        <taxon>Mollusca</taxon>
        <taxon>Bivalvia</taxon>
        <taxon>Autobranchia</taxon>
        <taxon>Heteroconchia</taxon>
        <taxon>Euheterodonta</taxon>
        <taxon>Imparidentia</taxon>
        <taxon>Neoheterodontei</taxon>
        <taxon>Myida</taxon>
        <taxon>Myoidea</taxon>
        <taxon>Myidae</taxon>
        <taxon>Mya</taxon>
    </lineage>
</organism>
<dbReference type="PANTHER" id="PTHR24043">
    <property type="entry name" value="SCAVENGER RECEPTOR CLASS F"/>
    <property type="match status" value="1"/>
</dbReference>
<name>A0ABY7F971_MYAAR</name>
<evidence type="ECO:0000313" key="3">
    <source>
        <dbReference type="Proteomes" id="UP001164746"/>
    </source>
</evidence>
<feature type="non-terminal residue" evidence="2">
    <location>
        <position position="470"/>
    </location>
</feature>
<dbReference type="PANTHER" id="PTHR24043:SF8">
    <property type="entry name" value="EGF-LIKE DOMAIN-CONTAINING PROTEIN"/>
    <property type="match status" value="1"/>
</dbReference>
<evidence type="ECO:0000313" key="2">
    <source>
        <dbReference type="EMBL" id="WAR17228.1"/>
    </source>
</evidence>
<evidence type="ECO:0000256" key="1">
    <source>
        <dbReference type="ARBA" id="ARBA00022536"/>
    </source>
</evidence>
<sequence>MEQGYVPDGWLGFICGAKLFYDFSGKYPFEDKMAALMNEMNKVLKASHSRDHQASGHIDHTLMPDQGKVTHSDFLVPPRFTRSIQEETIKPFRLLENGVLMKRHVVCTGANEQEAFKGGTMFEVSGGGGGGGGTWTGVTIGRSVGRKVGLEIPEQFWALSKIVCILAVCVCVLPATVQSSEVCDLLKDCSCCSGTSCDAFKQCPNGCKEGYTGLDCKNRCRQRDVTETATRFYGSNCLRSCPKSCKNDVCDIKTGFCSDGCKDNFRGDTCTECRNGNYGINCEQTCPPKCLNETCDQISGLCDLGCQSGFSGDRCCVGNENCLQCENNGNCLTCKAGFYDDCSKQCIGHCTSVGCNMLTGHCLQCSGKFDGDRCISCSAGYYGEQCTTNCPPNCKNGICDQATGICLSGCKGWFDGDLCDNCHNGMYGENCSVECPCYCKDKVCYKESGACVYSAKNVLVINGQCMSVIK</sequence>
<dbReference type="Proteomes" id="UP001164746">
    <property type="component" value="Chromosome 10"/>
</dbReference>
<protein>
    <submittedName>
        <fullName evidence="2">SREC-like protein</fullName>
    </submittedName>
</protein>
<dbReference type="Gene3D" id="2.170.300.10">
    <property type="entry name" value="Tie2 ligand-binding domain superfamily"/>
    <property type="match status" value="2"/>
</dbReference>